<dbReference type="KEGG" id="lfa:LFA_2457"/>
<dbReference type="InterPro" id="IPR016181">
    <property type="entry name" value="Acyl_CoA_acyltransferase"/>
</dbReference>
<dbReference type="GO" id="GO:0047663">
    <property type="term" value="F:aminoglycoside 6'-N-acetyltransferase activity"/>
    <property type="evidence" value="ECO:0007669"/>
    <property type="project" value="UniProtKB-EC"/>
</dbReference>
<keyword evidence="3" id="KW-0689">Ribosomal protein</keyword>
<dbReference type="AlphaFoldDB" id="A0A098G777"/>
<dbReference type="RefSeq" id="WP_045096254.1">
    <property type="nucleotide sequence ID" value="NZ_LN614827.1"/>
</dbReference>
<evidence type="ECO:0000256" key="1">
    <source>
        <dbReference type="ARBA" id="ARBA00023251"/>
    </source>
</evidence>
<organism evidence="3 4">
    <name type="scientific">Legionella fallonii LLAP-10</name>
    <dbReference type="NCBI Taxonomy" id="1212491"/>
    <lineage>
        <taxon>Bacteria</taxon>
        <taxon>Pseudomonadati</taxon>
        <taxon>Pseudomonadota</taxon>
        <taxon>Gammaproteobacteria</taxon>
        <taxon>Legionellales</taxon>
        <taxon>Legionellaceae</taxon>
        <taxon>Legionella</taxon>
    </lineage>
</organism>
<dbReference type="GO" id="GO:0046677">
    <property type="term" value="P:response to antibiotic"/>
    <property type="evidence" value="ECO:0007669"/>
    <property type="project" value="UniProtKB-KW"/>
</dbReference>
<dbReference type="EC" id="2.3.1.82" evidence="3"/>
<dbReference type="InterPro" id="IPR000182">
    <property type="entry name" value="GNAT_dom"/>
</dbReference>
<evidence type="ECO:0000313" key="3">
    <source>
        <dbReference type="EMBL" id="CEG57829.1"/>
    </source>
</evidence>
<reference evidence="4" key="1">
    <citation type="submission" date="2014-09" db="EMBL/GenBank/DDBJ databases">
        <authorList>
            <person name="Gomez-Valero L."/>
        </authorList>
    </citation>
    <scope>NUCLEOTIDE SEQUENCE [LARGE SCALE GENOMIC DNA]</scope>
    <source>
        <strain evidence="4">ATCC700992</strain>
    </source>
</reference>
<dbReference type="Gene3D" id="3.40.630.30">
    <property type="match status" value="1"/>
</dbReference>
<proteinExistence type="predicted"/>
<dbReference type="EMBL" id="LN614827">
    <property type="protein sequence ID" value="CEG57829.1"/>
    <property type="molecule type" value="Genomic_DNA"/>
</dbReference>
<dbReference type="PROSITE" id="PS51186">
    <property type="entry name" value="GNAT"/>
    <property type="match status" value="1"/>
</dbReference>
<dbReference type="SUPFAM" id="SSF55729">
    <property type="entry name" value="Acyl-CoA N-acyltransferases (Nat)"/>
    <property type="match status" value="1"/>
</dbReference>
<evidence type="ECO:0000313" key="4">
    <source>
        <dbReference type="Proteomes" id="UP000032430"/>
    </source>
</evidence>
<dbReference type="PANTHER" id="PTHR31438:SF1">
    <property type="entry name" value="LYSINE N-ACYLTRANSFERASE C17G9.06C-RELATED"/>
    <property type="match status" value="1"/>
</dbReference>
<keyword evidence="1" id="KW-0046">Antibiotic resistance</keyword>
<sequence length="177" mass="20258">MNSLQFKNLCENDLVLLYTWFKEPTINQLYARNQAWSLKDIQKKYLPRILGQENVPSFIIIKNDKAIGFIQYYCLTGSLPEGIEGYKNPLFKEYTPNQLAGVDLFIAHAKDRGKGIGESIINSFISEYLTQFRAVLVDPNSNNIHAIRCYEKAGFVTSTFSQDPDYIVMIRALTPFS</sequence>
<dbReference type="PANTHER" id="PTHR31438">
    <property type="entry name" value="LYSINE N-ACYLTRANSFERASE C17G9.06C-RELATED"/>
    <property type="match status" value="1"/>
</dbReference>
<dbReference type="HOGENOM" id="CLU_013985_12_2_6"/>
<name>A0A098G777_9GAMM</name>
<protein>
    <submittedName>
        <fullName evidence="3">Acetyltransferase, including N-acetylases of ribosomal protein</fullName>
        <ecNumber evidence="3">2.3.1.82</ecNumber>
    </submittedName>
</protein>
<dbReference type="OrthoDB" id="336415at2"/>
<gene>
    <name evidence="3" type="ORF">LFA_2457</name>
</gene>
<keyword evidence="3" id="KW-0687">Ribonucleoprotein</keyword>
<keyword evidence="3" id="KW-0012">Acyltransferase</keyword>
<keyword evidence="3" id="KW-0808">Transferase</keyword>
<dbReference type="Proteomes" id="UP000032430">
    <property type="component" value="Chromosome I"/>
</dbReference>
<evidence type="ECO:0000259" key="2">
    <source>
        <dbReference type="PROSITE" id="PS51186"/>
    </source>
</evidence>
<accession>A0A098G777</accession>
<feature type="domain" description="N-acetyltransferase" evidence="2">
    <location>
        <begin position="4"/>
        <end position="174"/>
    </location>
</feature>
<dbReference type="GO" id="GO:0005840">
    <property type="term" value="C:ribosome"/>
    <property type="evidence" value="ECO:0007669"/>
    <property type="project" value="UniProtKB-KW"/>
</dbReference>
<dbReference type="STRING" id="1212491.LFA_2457"/>
<dbReference type="Pfam" id="PF13523">
    <property type="entry name" value="Acetyltransf_8"/>
    <property type="match status" value="1"/>
</dbReference>
<keyword evidence="4" id="KW-1185">Reference proteome</keyword>